<dbReference type="InterPro" id="IPR010902">
    <property type="entry name" value="NUMOD4"/>
</dbReference>
<evidence type="ECO:0000259" key="6">
    <source>
        <dbReference type="PROSITE" id="PS51032"/>
    </source>
</evidence>
<keyword evidence="7" id="KW-0540">Nuclease</keyword>
<evidence type="ECO:0000256" key="1">
    <source>
        <dbReference type="ARBA" id="ARBA00004123"/>
    </source>
</evidence>
<dbReference type="Pfam" id="PF13392">
    <property type="entry name" value="HNH_3"/>
    <property type="match status" value="1"/>
</dbReference>
<dbReference type="AlphaFoldDB" id="Q8WRA3"/>
<evidence type="ECO:0000256" key="2">
    <source>
        <dbReference type="ARBA" id="ARBA00023015"/>
    </source>
</evidence>
<dbReference type="InterPro" id="IPR044925">
    <property type="entry name" value="His-Me_finger_sf"/>
</dbReference>
<keyword evidence="5" id="KW-0539">Nucleus</keyword>
<keyword evidence="7" id="KW-0378">Hydrolase</keyword>
<dbReference type="EMBL" id="AF451865">
    <property type="protein sequence ID" value="AAL73476.1"/>
    <property type="molecule type" value="Genomic_DNA"/>
</dbReference>
<name>Q8WRA3_TETTH</name>
<accession>Q8WRA3</accession>
<dbReference type="GO" id="GO:0016788">
    <property type="term" value="F:hydrolase activity, acting on ester bonds"/>
    <property type="evidence" value="ECO:0007669"/>
    <property type="project" value="InterPro"/>
</dbReference>
<evidence type="ECO:0000256" key="5">
    <source>
        <dbReference type="ARBA" id="ARBA00023242"/>
    </source>
</evidence>
<keyword evidence="7" id="KW-0255">Endonuclease</keyword>
<proteinExistence type="predicted"/>
<keyword evidence="4" id="KW-0804">Transcription</keyword>
<dbReference type="SUPFAM" id="SSF54171">
    <property type="entry name" value="DNA-binding domain"/>
    <property type="match status" value="1"/>
</dbReference>
<protein>
    <submittedName>
        <fullName evidence="7">Endonuclease</fullName>
    </submittedName>
</protein>
<dbReference type="SMART" id="SM00507">
    <property type="entry name" value="HNHc"/>
    <property type="match status" value="1"/>
</dbReference>
<dbReference type="GO" id="GO:0004519">
    <property type="term" value="F:endonuclease activity"/>
    <property type="evidence" value="ECO:0007669"/>
    <property type="project" value="UniProtKB-KW"/>
</dbReference>
<gene>
    <name evidence="7" type="primary">TIE2</name>
</gene>
<feature type="domain" description="AP2/ERF" evidence="6">
    <location>
        <begin position="123"/>
        <end position="179"/>
    </location>
</feature>
<dbReference type="GO" id="GO:0003677">
    <property type="term" value="F:DNA binding"/>
    <property type="evidence" value="ECO:0007669"/>
    <property type="project" value="UniProtKB-KW"/>
</dbReference>
<dbReference type="InterPro" id="IPR001471">
    <property type="entry name" value="AP2/ERF_dom"/>
</dbReference>
<reference evidence="7" key="1">
    <citation type="journal article" date="2002" name="Nucleic Acids Res.">
        <title>A novel family of mobile genetic elements is limited to the germline genome in Tetrahymena thermophila.</title>
        <authorList>
            <person name="Wuitschick J.D."/>
            <person name="Gershan J.A."/>
            <person name="Lochowicz A.J."/>
            <person name="Li S."/>
            <person name="Karrer K.M."/>
        </authorList>
    </citation>
    <scope>NUCLEOTIDE SEQUENCE</scope>
</reference>
<dbReference type="GO" id="GO:0005634">
    <property type="term" value="C:nucleus"/>
    <property type="evidence" value="ECO:0007669"/>
    <property type="project" value="UniProtKB-SubCell"/>
</dbReference>
<evidence type="ECO:0000256" key="3">
    <source>
        <dbReference type="ARBA" id="ARBA00023125"/>
    </source>
</evidence>
<dbReference type="SUPFAM" id="SSF54060">
    <property type="entry name" value="His-Me finger endonucleases"/>
    <property type="match status" value="1"/>
</dbReference>
<dbReference type="Pfam" id="PF07463">
    <property type="entry name" value="NUMOD4"/>
    <property type="match status" value="1"/>
</dbReference>
<dbReference type="InterPro" id="IPR036955">
    <property type="entry name" value="AP2/ERF_dom_sf"/>
</dbReference>
<comment type="subcellular location">
    <subcellularLocation>
        <location evidence="1">Nucleus</location>
    </subcellularLocation>
</comment>
<sequence length="181" mass="21890">MGNNLSRDQYYQKEEWKQIIDYPNYFVSNLGRVYNKKKQQFLKSVNGQTNGGYLIFNLRKQGKTKTFQLHRVLAQHFIPNPNNYTCIDHINQNRKDNSLSNLRWCDYSKNLYNRGKTKGLSSKYKGVYWYQSKNKWQAYINFEKKRFHLGYFQTEKEAAQKYNEYALKYHREFACLNVIED</sequence>
<dbReference type="PROSITE" id="PS51032">
    <property type="entry name" value="AP2_ERF"/>
    <property type="match status" value="1"/>
</dbReference>
<dbReference type="Gene3D" id="3.90.75.20">
    <property type="match status" value="1"/>
</dbReference>
<dbReference type="GO" id="GO:0003700">
    <property type="term" value="F:DNA-binding transcription factor activity"/>
    <property type="evidence" value="ECO:0007669"/>
    <property type="project" value="InterPro"/>
</dbReference>
<dbReference type="Gene3D" id="3.30.730.10">
    <property type="entry name" value="AP2/ERF domain"/>
    <property type="match status" value="1"/>
</dbReference>
<keyword evidence="3" id="KW-0238">DNA-binding</keyword>
<evidence type="ECO:0000256" key="4">
    <source>
        <dbReference type="ARBA" id="ARBA00023163"/>
    </source>
</evidence>
<dbReference type="InterPro" id="IPR016177">
    <property type="entry name" value="DNA-bd_dom_sf"/>
</dbReference>
<evidence type="ECO:0000313" key="7">
    <source>
        <dbReference type="EMBL" id="AAL73476.1"/>
    </source>
</evidence>
<dbReference type="Pfam" id="PF00847">
    <property type="entry name" value="AP2"/>
    <property type="match status" value="1"/>
</dbReference>
<keyword evidence="2" id="KW-0805">Transcription regulation</keyword>
<organism evidence="7">
    <name type="scientific">Tetrahymena thermophila</name>
    <dbReference type="NCBI Taxonomy" id="5911"/>
    <lineage>
        <taxon>Eukaryota</taxon>
        <taxon>Sar</taxon>
        <taxon>Alveolata</taxon>
        <taxon>Ciliophora</taxon>
        <taxon>Intramacronucleata</taxon>
        <taxon>Oligohymenophorea</taxon>
        <taxon>Hymenostomatida</taxon>
        <taxon>Tetrahymenina</taxon>
        <taxon>Tetrahymenidae</taxon>
        <taxon>Tetrahymena</taxon>
    </lineage>
</organism>
<dbReference type="InterPro" id="IPR003615">
    <property type="entry name" value="HNH_nuc"/>
</dbReference>